<accession>A0AAW1RUC1</accession>
<dbReference type="PROSITE" id="PS52004">
    <property type="entry name" value="KS3_2"/>
    <property type="match status" value="2"/>
</dbReference>
<evidence type="ECO:0000313" key="7">
    <source>
        <dbReference type="Proteomes" id="UP001485043"/>
    </source>
</evidence>
<dbReference type="InterPro" id="IPR050091">
    <property type="entry name" value="PKS_NRPS_Biosynth_Enz"/>
</dbReference>
<keyword evidence="3" id="KW-0808">Transferase</keyword>
<protein>
    <submittedName>
        <fullName evidence="6">Uncharacterized protein</fullName>
    </submittedName>
</protein>
<sequence length="746" mass="77790">MLTLDGRCKTLDASADGYVRAEACTGIYLSASGDASPGTSSTVYIRSTFVNQDGRSSSLTAPNGPSQQGVIRGALAAAAASPQDVQLLEMHGTGTPLGDPIEVGAAAAVFQGRTGVLQLTAAKSRMGHAEPAAGQVGMVQLSQMLSQMTTRCMTHLRTVNHHISSLLEAHGKPGPAMLTIHAARADVQSSALHAAENAWERTASVSAFAFQGTNAHARPSHGTPVPHAQASFASPEEAEGGLYTVAWEAQTPIEFSRSTSPAHRTSLCPTMGLAVLAHALGSTCLGSCHSSSLVAAPFIFARICALDMPFLPLFDPWRPEPMSSPPGQFAQSGPLQGTTAVLPHGGRVSNSTGGLRSAQDIMEEGMLGCDIGLDQPLMEAGLDSLGAVELRNTISSQFNIDLPATVMFDYPSISALAGFIASQAGTCQHRPSTQPLSALRHYTSLQVGQSVQSGLQDPTYLGAYIVSAASCYPTAPTGPESFWSTLTSGRDVQSLVPYSRWDMDAVYAPDPGPGRMTIYARFGGFCRDVDLFDAGLFRMAPTEAVAVDPQQRLLMEQAYLAQSEASAVLGHTMGSATGVYVGCMYHEYIDVMVQSGAQPPSQAFIGNGPPYLVGRLSYGFGWTGPCISTDTACSSSLVATHLAQKGLMNGEAKAALAGGTNAMLLADTTAGICQLQALSPVGRCQSFDAAADGYGRGEGFAAIIMVPALIRAALTMSHLSPQHLALVSVHGTGTQLGDPIERALRV</sequence>
<dbReference type="GO" id="GO:0006633">
    <property type="term" value="P:fatty acid biosynthetic process"/>
    <property type="evidence" value="ECO:0007669"/>
    <property type="project" value="TreeGrafter"/>
</dbReference>
<dbReference type="InterPro" id="IPR020806">
    <property type="entry name" value="PKS_PP-bd"/>
</dbReference>
<comment type="caution">
    <text evidence="6">The sequence shown here is derived from an EMBL/GenBank/DDBJ whole genome shotgun (WGS) entry which is preliminary data.</text>
</comment>
<evidence type="ECO:0000259" key="5">
    <source>
        <dbReference type="PROSITE" id="PS52004"/>
    </source>
</evidence>
<dbReference type="Gene3D" id="1.10.1200.10">
    <property type="entry name" value="ACP-like"/>
    <property type="match status" value="1"/>
</dbReference>
<keyword evidence="2" id="KW-0597">Phosphoprotein</keyword>
<dbReference type="InterPro" id="IPR006162">
    <property type="entry name" value="Ppantetheine_attach_site"/>
</dbReference>
<dbReference type="InterPro" id="IPR036736">
    <property type="entry name" value="ACP-like_sf"/>
</dbReference>
<dbReference type="Pfam" id="PF00550">
    <property type="entry name" value="PP-binding"/>
    <property type="match status" value="1"/>
</dbReference>
<dbReference type="Proteomes" id="UP001485043">
    <property type="component" value="Unassembled WGS sequence"/>
</dbReference>
<dbReference type="InterPro" id="IPR009081">
    <property type="entry name" value="PP-bd_ACP"/>
</dbReference>
<dbReference type="GO" id="GO:0004312">
    <property type="term" value="F:fatty acid synthase activity"/>
    <property type="evidence" value="ECO:0007669"/>
    <property type="project" value="TreeGrafter"/>
</dbReference>
<dbReference type="PANTHER" id="PTHR43775:SF37">
    <property type="entry name" value="SI:DKEY-61P9.11"/>
    <property type="match status" value="1"/>
</dbReference>
<feature type="domain" description="Ketosynthase family 3 (KS3)" evidence="5">
    <location>
        <begin position="460"/>
        <end position="746"/>
    </location>
</feature>
<dbReference type="PROSITE" id="PS00012">
    <property type="entry name" value="PHOSPHOPANTETHEINE"/>
    <property type="match status" value="1"/>
</dbReference>
<reference evidence="6 7" key="1">
    <citation type="journal article" date="2024" name="Nat. Commun.">
        <title>Phylogenomics reveals the evolutionary origins of lichenization in chlorophyte algae.</title>
        <authorList>
            <person name="Puginier C."/>
            <person name="Libourel C."/>
            <person name="Otte J."/>
            <person name="Skaloud P."/>
            <person name="Haon M."/>
            <person name="Grisel S."/>
            <person name="Petersen M."/>
            <person name="Berrin J.G."/>
            <person name="Delaux P.M."/>
            <person name="Dal Grande F."/>
            <person name="Keller J."/>
        </authorList>
    </citation>
    <scope>NUCLEOTIDE SEQUENCE [LARGE SCALE GENOMIC DNA]</scope>
    <source>
        <strain evidence="6 7">SAG 2523</strain>
    </source>
</reference>
<dbReference type="AlphaFoldDB" id="A0AAW1RUC1"/>
<dbReference type="PANTHER" id="PTHR43775">
    <property type="entry name" value="FATTY ACID SYNTHASE"/>
    <property type="match status" value="1"/>
</dbReference>
<keyword evidence="7" id="KW-1185">Reference proteome</keyword>
<dbReference type="Gene3D" id="3.40.47.10">
    <property type="match status" value="3"/>
</dbReference>
<dbReference type="InterPro" id="IPR014031">
    <property type="entry name" value="Ketoacyl_synth_C"/>
</dbReference>
<dbReference type="Pfam" id="PF00109">
    <property type="entry name" value="ketoacyl-synt"/>
    <property type="match status" value="1"/>
</dbReference>
<evidence type="ECO:0000313" key="6">
    <source>
        <dbReference type="EMBL" id="KAK9837058.1"/>
    </source>
</evidence>
<evidence type="ECO:0000256" key="3">
    <source>
        <dbReference type="ARBA" id="ARBA00022679"/>
    </source>
</evidence>
<gene>
    <name evidence="6" type="ORF">WJX84_003543</name>
</gene>
<feature type="domain" description="Carrier" evidence="4">
    <location>
        <begin position="348"/>
        <end position="424"/>
    </location>
</feature>
<organism evidence="6 7">
    <name type="scientific">Apatococcus fuscideae</name>
    <dbReference type="NCBI Taxonomy" id="2026836"/>
    <lineage>
        <taxon>Eukaryota</taxon>
        <taxon>Viridiplantae</taxon>
        <taxon>Chlorophyta</taxon>
        <taxon>core chlorophytes</taxon>
        <taxon>Trebouxiophyceae</taxon>
        <taxon>Chlorellales</taxon>
        <taxon>Chlorellaceae</taxon>
        <taxon>Apatococcus</taxon>
    </lineage>
</organism>
<dbReference type="InterPro" id="IPR016039">
    <property type="entry name" value="Thiolase-like"/>
</dbReference>
<dbReference type="GO" id="GO:0031177">
    <property type="term" value="F:phosphopantetheine binding"/>
    <property type="evidence" value="ECO:0007669"/>
    <property type="project" value="InterPro"/>
</dbReference>
<dbReference type="SUPFAM" id="SSF53901">
    <property type="entry name" value="Thiolase-like"/>
    <property type="match status" value="3"/>
</dbReference>
<dbReference type="Pfam" id="PF02801">
    <property type="entry name" value="Ketoacyl-synt_C"/>
    <property type="match status" value="2"/>
</dbReference>
<proteinExistence type="predicted"/>
<dbReference type="PROSITE" id="PS50075">
    <property type="entry name" value="CARRIER"/>
    <property type="match status" value="1"/>
</dbReference>
<dbReference type="InterPro" id="IPR014030">
    <property type="entry name" value="Ketoacyl_synth_N"/>
</dbReference>
<dbReference type="CDD" id="cd00833">
    <property type="entry name" value="PKS"/>
    <property type="match status" value="1"/>
</dbReference>
<dbReference type="SMART" id="SM00825">
    <property type="entry name" value="PKS_KS"/>
    <property type="match status" value="1"/>
</dbReference>
<evidence type="ECO:0000256" key="1">
    <source>
        <dbReference type="ARBA" id="ARBA00022450"/>
    </source>
</evidence>
<dbReference type="SMART" id="SM00823">
    <property type="entry name" value="PKS_PP"/>
    <property type="match status" value="1"/>
</dbReference>
<evidence type="ECO:0000259" key="4">
    <source>
        <dbReference type="PROSITE" id="PS50075"/>
    </source>
</evidence>
<dbReference type="InterPro" id="IPR020841">
    <property type="entry name" value="PKS_Beta-ketoAc_synthase_dom"/>
</dbReference>
<dbReference type="SUPFAM" id="SSF47336">
    <property type="entry name" value="ACP-like"/>
    <property type="match status" value="1"/>
</dbReference>
<dbReference type="EMBL" id="JALJOV010001986">
    <property type="protein sequence ID" value="KAK9837058.1"/>
    <property type="molecule type" value="Genomic_DNA"/>
</dbReference>
<feature type="domain" description="Ketosynthase family 3 (KS3)" evidence="5">
    <location>
        <begin position="1"/>
        <end position="221"/>
    </location>
</feature>
<keyword evidence="1" id="KW-0596">Phosphopantetheine</keyword>
<evidence type="ECO:0000256" key="2">
    <source>
        <dbReference type="ARBA" id="ARBA00022553"/>
    </source>
</evidence>
<dbReference type="SMART" id="SM01294">
    <property type="entry name" value="PKS_PP_betabranch"/>
    <property type="match status" value="1"/>
</dbReference>
<name>A0AAW1RUC1_9CHLO</name>